<dbReference type="RefSeq" id="WP_379270373.1">
    <property type="nucleotide sequence ID" value="NZ_JBHUGT010000023.1"/>
</dbReference>
<dbReference type="HAMAP" id="MF_01103">
    <property type="entry name" value="UPF0291"/>
    <property type="match status" value="1"/>
</dbReference>
<dbReference type="PANTHER" id="PTHR37300:SF1">
    <property type="entry name" value="UPF0291 PROTEIN YNZC"/>
    <property type="match status" value="1"/>
</dbReference>
<dbReference type="SUPFAM" id="SSF158221">
    <property type="entry name" value="YnzC-like"/>
    <property type="match status" value="1"/>
</dbReference>
<sequence>MEQIIARINELSRKHKTVGLSEAELAERDVLRKKYLENFRRNFRQQLDAIEFVDDRDGNSKS</sequence>
<dbReference type="Pfam" id="PF05979">
    <property type="entry name" value="DUF896"/>
    <property type="match status" value="1"/>
</dbReference>
<gene>
    <name evidence="3" type="ORF">ACFSW5_05310</name>
</gene>
<dbReference type="EMBL" id="JBHUMY010000006">
    <property type="protein sequence ID" value="MFD2659683.1"/>
    <property type="molecule type" value="Genomic_DNA"/>
</dbReference>
<dbReference type="Proteomes" id="UP001597493">
    <property type="component" value="Unassembled WGS sequence"/>
</dbReference>
<name>A0ABW5QTB4_9BACL</name>
<dbReference type="Gene3D" id="1.10.287.540">
    <property type="entry name" value="Helix hairpin bin"/>
    <property type="match status" value="1"/>
</dbReference>
<dbReference type="PANTHER" id="PTHR37300">
    <property type="entry name" value="UPF0291 PROTEIN CBO2609/CLC_2481"/>
    <property type="match status" value="1"/>
</dbReference>
<comment type="similarity">
    <text evidence="2">Belongs to the UPF0291 family.</text>
</comment>
<dbReference type="InterPro" id="IPR009242">
    <property type="entry name" value="DUF896"/>
</dbReference>
<proteinExistence type="inferred from homology"/>
<accession>A0ABW5QTB4</accession>
<evidence type="ECO:0000313" key="4">
    <source>
        <dbReference type="Proteomes" id="UP001597493"/>
    </source>
</evidence>
<protein>
    <recommendedName>
        <fullName evidence="2">UPF0291 protein ACFSW5_05310</fullName>
    </recommendedName>
</protein>
<comment type="subcellular location">
    <subcellularLocation>
        <location evidence="2">Cytoplasm</location>
    </subcellularLocation>
</comment>
<evidence type="ECO:0000256" key="1">
    <source>
        <dbReference type="ARBA" id="ARBA00022490"/>
    </source>
</evidence>
<evidence type="ECO:0000256" key="2">
    <source>
        <dbReference type="HAMAP-Rule" id="MF_01103"/>
    </source>
</evidence>
<reference evidence="4" key="1">
    <citation type="journal article" date="2019" name="Int. J. Syst. Evol. Microbiol.">
        <title>The Global Catalogue of Microorganisms (GCM) 10K type strain sequencing project: providing services to taxonomists for standard genome sequencing and annotation.</title>
        <authorList>
            <consortium name="The Broad Institute Genomics Platform"/>
            <consortium name="The Broad Institute Genome Sequencing Center for Infectious Disease"/>
            <person name="Wu L."/>
            <person name="Ma J."/>
        </authorList>
    </citation>
    <scope>NUCLEOTIDE SEQUENCE [LARGE SCALE GENOMIC DNA]</scope>
    <source>
        <strain evidence="4">TISTR 1827</strain>
    </source>
</reference>
<keyword evidence="4" id="KW-1185">Reference proteome</keyword>
<comment type="caution">
    <text evidence="3">The sequence shown here is derived from an EMBL/GenBank/DDBJ whole genome shotgun (WGS) entry which is preliminary data.</text>
</comment>
<organism evidence="3 4">
    <name type="scientific">Paenibacillus thailandensis</name>
    <dbReference type="NCBI Taxonomy" id="393250"/>
    <lineage>
        <taxon>Bacteria</taxon>
        <taxon>Bacillati</taxon>
        <taxon>Bacillota</taxon>
        <taxon>Bacilli</taxon>
        <taxon>Bacillales</taxon>
        <taxon>Paenibacillaceae</taxon>
        <taxon>Paenibacillus</taxon>
    </lineage>
</organism>
<keyword evidence="1 2" id="KW-0963">Cytoplasm</keyword>
<evidence type="ECO:0000313" key="3">
    <source>
        <dbReference type="EMBL" id="MFD2659683.1"/>
    </source>
</evidence>